<proteinExistence type="inferred from homology"/>
<dbReference type="InterPro" id="IPR026832">
    <property type="entry name" value="Asteroid"/>
</dbReference>
<feature type="compositionally biased region" description="Basic residues" evidence="2">
    <location>
        <begin position="148"/>
        <end position="161"/>
    </location>
</feature>
<gene>
    <name evidence="3" type="ORF">M427DRAFT_58150</name>
</gene>
<dbReference type="Proteomes" id="UP000070544">
    <property type="component" value="Unassembled WGS sequence"/>
</dbReference>
<evidence type="ECO:0008006" key="5">
    <source>
        <dbReference type="Google" id="ProtNLM"/>
    </source>
</evidence>
<protein>
    <recommendedName>
        <fullName evidence="5">Asteroid domain-containing protein</fullName>
    </recommendedName>
</protein>
<dbReference type="OrthoDB" id="25987at2759"/>
<evidence type="ECO:0000313" key="4">
    <source>
        <dbReference type="Proteomes" id="UP000070544"/>
    </source>
</evidence>
<keyword evidence="4" id="KW-1185">Reference proteome</keyword>
<dbReference type="SUPFAM" id="SSF88723">
    <property type="entry name" value="PIN domain-like"/>
    <property type="match status" value="1"/>
</dbReference>
<evidence type="ECO:0000256" key="2">
    <source>
        <dbReference type="SAM" id="MobiDB-lite"/>
    </source>
</evidence>
<dbReference type="Gene3D" id="3.40.50.1010">
    <property type="entry name" value="5'-nuclease"/>
    <property type="match status" value="1"/>
</dbReference>
<dbReference type="STRING" id="1344416.A0A139AAW9"/>
<dbReference type="PANTHER" id="PTHR15665:SF1">
    <property type="entry name" value="PROTEIN ASTEROID HOMOLOG 1"/>
    <property type="match status" value="1"/>
</dbReference>
<dbReference type="InterPro" id="IPR029060">
    <property type="entry name" value="PIN-like_dom_sf"/>
</dbReference>
<feature type="region of interest" description="Disordered" evidence="2">
    <location>
        <begin position="148"/>
        <end position="170"/>
    </location>
</feature>
<evidence type="ECO:0000313" key="3">
    <source>
        <dbReference type="EMBL" id="KXS13890.1"/>
    </source>
</evidence>
<accession>A0A139AAW9</accession>
<comment type="similarity">
    <text evidence="1">Belongs to the asteroid family.</text>
</comment>
<evidence type="ECO:0000256" key="1">
    <source>
        <dbReference type="ARBA" id="ARBA00007398"/>
    </source>
</evidence>
<name>A0A139AAW9_GONPJ</name>
<sequence>MGVSRLTTFLSSSPLLRRRLVVLSSPNTSISALQPSDSLLGPDWSSDDIVISPGTTMHWVIDASSLAHHLAPQVDFAYAGRYRAIEEKTIQFLDALSAASPPNSSAHFIFDGGLPASKLATRRSRELSKLAQLRAILVDWVDVGPKHRASGAKKKKRKSKSKAAAEKKPWPHHKAPLLPLLAIEATRRVAQEWGKTPRDSRFSASMYFASEDGDRLCAGVAQRLSGTGSGGSVFVLSNDSDFSIFEGVSFLPLSSLQFFPPSDEDTDRDPETPPITLTANFYSSSLLSKALSLPVSRFPLFAALAGTDYVQPTAFPHRLLSHMTSRKTNIPPLNQAPDNIALSTGYVRSFPPNATLQSILSDIERACGTAEDAKVAVEAITAAMRSYLPEVPVDGVEEHLHASIQPVLLYSRFMCVGFFEDTSRTSCWTSSLLPDGVLQWAWGWSAVIFGAEVLQEEYVRGSWKVTVEVRKGQDRYAEIEERPVTFDRLVEVAKDLGYRGGRDVPPLLRWLKESSSSDKERLVTRSVEVPPALFARFPEKERAVGTALAGFFQSYAACVSTVKPLYAAALVVAAESWLSQRSVTPAVDIDRDNISLPNRPPLAFVHMCSHLQAYLLSFGLLLRALKLPLQFLDGTMVWFDVFEAARRYEDIEMDTGSDDDVEWGEFESCVRTAWGKVLWEYVSAIAQ</sequence>
<dbReference type="AlphaFoldDB" id="A0A139AAW9"/>
<dbReference type="EMBL" id="KQ965773">
    <property type="protein sequence ID" value="KXS13890.1"/>
    <property type="molecule type" value="Genomic_DNA"/>
</dbReference>
<reference evidence="3 4" key="1">
    <citation type="journal article" date="2015" name="Genome Biol. Evol.">
        <title>Phylogenomic analyses indicate that early fungi evolved digesting cell walls of algal ancestors of land plants.</title>
        <authorList>
            <person name="Chang Y."/>
            <person name="Wang S."/>
            <person name="Sekimoto S."/>
            <person name="Aerts A.L."/>
            <person name="Choi C."/>
            <person name="Clum A."/>
            <person name="LaButti K.M."/>
            <person name="Lindquist E.A."/>
            <person name="Yee Ngan C."/>
            <person name="Ohm R.A."/>
            <person name="Salamov A.A."/>
            <person name="Grigoriev I.V."/>
            <person name="Spatafora J.W."/>
            <person name="Berbee M.L."/>
        </authorList>
    </citation>
    <scope>NUCLEOTIDE SEQUENCE [LARGE SCALE GENOMIC DNA]</scope>
    <source>
        <strain evidence="3 4">JEL478</strain>
    </source>
</reference>
<dbReference type="PANTHER" id="PTHR15665">
    <property type="entry name" value="ASTEROID PROTEIN"/>
    <property type="match status" value="1"/>
</dbReference>
<organism evidence="3 4">
    <name type="scientific">Gonapodya prolifera (strain JEL478)</name>
    <name type="common">Monoblepharis prolifera</name>
    <dbReference type="NCBI Taxonomy" id="1344416"/>
    <lineage>
        <taxon>Eukaryota</taxon>
        <taxon>Fungi</taxon>
        <taxon>Fungi incertae sedis</taxon>
        <taxon>Chytridiomycota</taxon>
        <taxon>Chytridiomycota incertae sedis</taxon>
        <taxon>Monoblepharidomycetes</taxon>
        <taxon>Monoblepharidales</taxon>
        <taxon>Gonapodyaceae</taxon>
        <taxon>Gonapodya</taxon>
    </lineage>
</organism>